<protein>
    <recommendedName>
        <fullName evidence="2">G8 domain-containing protein</fullName>
    </recommendedName>
</protein>
<evidence type="ECO:0000256" key="1">
    <source>
        <dbReference type="ARBA" id="ARBA00022729"/>
    </source>
</evidence>
<evidence type="ECO:0000259" key="2">
    <source>
        <dbReference type="PROSITE" id="PS51484"/>
    </source>
</evidence>
<evidence type="ECO:0000313" key="3">
    <source>
        <dbReference type="EMBL" id="KXZ47882.1"/>
    </source>
</evidence>
<dbReference type="AlphaFoldDB" id="A0A150GDG6"/>
<comment type="caution">
    <text evidence="3">The sequence shown here is derived from an EMBL/GenBank/DDBJ whole genome shotgun (WGS) entry which is preliminary data.</text>
</comment>
<evidence type="ECO:0000313" key="4">
    <source>
        <dbReference type="Proteomes" id="UP000075714"/>
    </source>
</evidence>
<dbReference type="PROSITE" id="PS51484">
    <property type="entry name" value="G8"/>
    <property type="match status" value="1"/>
</dbReference>
<reference evidence="4" key="1">
    <citation type="journal article" date="2016" name="Nat. Commun.">
        <title>The Gonium pectorale genome demonstrates co-option of cell cycle regulation during the evolution of multicellularity.</title>
        <authorList>
            <person name="Hanschen E.R."/>
            <person name="Marriage T.N."/>
            <person name="Ferris P.J."/>
            <person name="Hamaji T."/>
            <person name="Toyoda A."/>
            <person name="Fujiyama A."/>
            <person name="Neme R."/>
            <person name="Noguchi H."/>
            <person name="Minakuchi Y."/>
            <person name="Suzuki M."/>
            <person name="Kawai-Toyooka H."/>
            <person name="Smith D.R."/>
            <person name="Sparks H."/>
            <person name="Anderson J."/>
            <person name="Bakaric R."/>
            <person name="Luria V."/>
            <person name="Karger A."/>
            <person name="Kirschner M.W."/>
            <person name="Durand P.M."/>
            <person name="Michod R.E."/>
            <person name="Nozaki H."/>
            <person name="Olson B.J."/>
        </authorList>
    </citation>
    <scope>NUCLEOTIDE SEQUENCE [LARGE SCALE GENOMIC DNA]</scope>
    <source>
        <strain evidence="4">NIES-2863</strain>
    </source>
</reference>
<dbReference type="EMBL" id="LSYV01000033">
    <property type="protein sequence ID" value="KXZ47882.1"/>
    <property type="molecule type" value="Genomic_DNA"/>
</dbReference>
<proteinExistence type="predicted"/>
<dbReference type="STRING" id="33097.A0A150GDG6"/>
<feature type="domain" description="G8" evidence="2">
    <location>
        <begin position="39"/>
        <end position="173"/>
    </location>
</feature>
<dbReference type="OrthoDB" id="120976at2759"/>
<dbReference type="PANTHER" id="PTHR46769">
    <property type="entry name" value="POLYCYSTIC KIDNEY AND HEPATIC DISEASE 1 (AUTOSOMAL RECESSIVE)-LIKE 1"/>
    <property type="match status" value="1"/>
</dbReference>
<keyword evidence="4" id="KW-1185">Reference proteome</keyword>
<accession>A0A150GDG6</accession>
<dbReference type="PANTHER" id="PTHR46769:SF2">
    <property type="entry name" value="FIBROCYSTIN-L ISOFORM 2 PRECURSOR-RELATED"/>
    <property type="match status" value="1"/>
</dbReference>
<name>A0A150GDG6_GONPE</name>
<gene>
    <name evidence="3" type="ORF">GPECTOR_32g495</name>
</gene>
<sequence length="703" mass="74620">MGSMRPNSWWWGNFTYNDTKFSVFVKGSSNAELRLQAQACPVGGCGLGFENTTDAGENVTVPFGWNLIVDEDTAPLADLVVLGNITFSPTGFNVLTANNTFVAAGGRFYAGSRAAPFPATGKATIRLTGGRQDNSRAVDSSLVLGSKFIAAFRSGTLDLHGRSVGSRWTRLGASAPAGSSAIALASPQPGWGVGSTILITSSDYNVWHAEERTIVAVQNNGATLLLDSPLSYPHYAWTKSYANASAAASPPPLVSVDMRAEVALLSSNIVIEAAEGPGMDAMGGDLYGCRVLVRGASVARLSNVALRYCGQAGLGAPAVLFDRLASVPSGPSYPPGGVPNPSFLVDSVIYRSMDAALDLRGNAGSSPVNITNNVIYFSRNMDTVIINTRGNTMQNNLALGTVKPSGASSVDGCTAVRNFTSYMSWDFDIIPVRGISTDVFLKNFNSLNPKHAGILILKVGGLTEDALVTMVDGLVAGRTHPEVCGMCARVSDRGRHPKLSVKSYNRQDPFTPAVGLLSSSFAMEFTKGPEMKPWDAAHGYATILGRMHVNGTTFADWQGSFSCPGDQGWGQAAYAISNHPKMPDAFHPHYFSRSNVINVLNNGSSTGLFLLQGPDPMWRNEADCGFQTFRQPDGSILELNCAGPKHVHFRDLDGTLTGTQNIIVGSYDTRRTFPYDQGTPTIPGPCTYSGDALAYACLPNSSA</sequence>
<dbReference type="Proteomes" id="UP000075714">
    <property type="component" value="Unassembled WGS sequence"/>
</dbReference>
<dbReference type="InterPro" id="IPR052387">
    <property type="entry name" value="Fibrocystin"/>
</dbReference>
<organism evidence="3 4">
    <name type="scientific">Gonium pectorale</name>
    <name type="common">Green alga</name>
    <dbReference type="NCBI Taxonomy" id="33097"/>
    <lineage>
        <taxon>Eukaryota</taxon>
        <taxon>Viridiplantae</taxon>
        <taxon>Chlorophyta</taxon>
        <taxon>core chlorophytes</taxon>
        <taxon>Chlorophyceae</taxon>
        <taxon>CS clade</taxon>
        <taxon>Chlamydomonadales</taxon>
        <taxon>Volvocaceae</taxon>
        <taxon>Gonium</taxon>
    </lineage>
</organism>
<dbReference type="InterPro" id="IPR019316">
    <property type="entry name" value="G8_domain"/>
</dbReference>
<keyword evidence="1" id="KW-0732">Signal</keyword>
<dbReference type="SMART" id="SM01225">
    <property type="entry name" value="G8"/>
    <property type="match status" value="1"/>
</dbReference>
<dbReference type="Pfam" id="PF10162">
    <property type="entry name" value="G8"/>
    <property type="match status" value="1"/>
</dbReference>